<gene>
    <name evidence="6" type="ORF">GTA51_10280</name>
</gene>
<dbReference type="Pfam" id="PF00440">
    <property type="entry name" value="TetR_N"/>
    <property type="match status" value="1"/>
</dbReference>
<dbReference type="RefSeq" id="WP_160960838.1">
    <property type="nucleotide sequence ID" value="NZ_WVUD01000015.1"/>
</dbReference>
<dbReference type="SUPFAM" id="SSF46689">
    <property type="entry name" value="Homeodomain-like"/>
    <property type="match status" value="1"/>
</dbReference>
<comment type="caution">
    <text evidence="6">The sequence shown here is derived from an EMBL/GenBank/DDBJ whole genome shotgun (WGS) entry which is preliminary data.</text>
</comment>
<dbReference type="AlphaFoldDB" id="A0A7C9N218"/>
<evidence type="ECO:0000313" key="7">
    <source>
        <dbReference type="Proteomes" id="UP000482487"/>
    </source>
</evidence>
<sequence>MKHPETHEKVPLLDHGRRTSIDYESETVRRILDAAEALFAENCYAGTRMDEIAAVAGVNKATIYYHIGGKEKLYDVVLTRHFSHFADRLERELADCADPVEGLRGVVRIHAEEFSRNSNAPRTIAHELAGGSRHITPELAAIYARIHGVTARFAEQGMASGRLRQINPAVLQVALAGVLLVNTINAPFRSQVAATLDAAQPPMPTLTDMAAFLEDVVINALLATPQD</sequence>
<keyword evidence="7" id="KW-1185">Reference proteome</keyword>
<dbReference type="EMBL" id="WVUD01000015">
    <property type="protein sequence ID" value="MYL83511.1"/>
    <property type="molecule type" value="Genomic_DNA"/>
</dbReference>
<dbReference type="PANTHER" id="PTHR30055">
    <property type="entry name" value="HTH-TYPE TRANSCRIPTIONAL REGULATOR RUTR"/>
    <property type="match status" value="1"/>
</dbReference>
<feature type="domain" description="HTH tetR-type" evidence="5">
    <location>
        <begin position="25"/>
        <end position="85"/>
    </location>
</feature>
<keyword evidence="1" id="KW-0805">Transcription regulation</keyword>
<name>A0A7C9N218_9BACT</name>
<organism evidence="6 7">
    <name type="scientific">Solidesulfovibrio aerotolerans</name>
    <dbReference type="NCBI Taxonomy" id="295255"/>
    <lineage>
        <taxon>Bacteria</taxon>
        <taxon>Pseudomonadati</taxon>
        <taxon>Thermodesulfobacteriota</taxon>
        <taxon>Desulfovibrionia</taxon>
        <taxon>Desulfovibrionales</taxon>
        <taxon>Desulfovibrionaceae</taxon>
        <taxon>Solidesulfovibrio</taxon>
    </lineage>
</organism>
<dbReference type="InterPro" id="IPR009057">
    <property type="entry name" value="Homeodomain-like_sf"/>
</dbReference>
<keyword evidence="3" id="KW-0804">Transcription</keyword>
<dbReference type="InterPro" id="IPR036271">
    <property type="entry name" value="Tet_transcr_reg_TetR-rel_C_sf"/>
</dbReference>
<accession>A0A7C9N218</accession>
<proteinExistence type="predicted"/>
<keyword evidence="2 4" id="KW-0238">DNA-binding</keyword>
<dbReference type="InterPro" id="IPR001647">
    <property type="entry name" value="HTH_TetR"/>
</dbReference>
<dbReference type="SUPFAM" id="SSF48498">
    <property type="entry name" value="Tetracyclin repressor-like, C-terminal domain"/>
    <property type="match status" value="1"/>
</dbReference>
<evidence type="ECO:0000256" key="2">
    <source>
        <dbReference type="ARBA" id="ARBA00023125"/>
    </source>
</evidence>
<dbReference type="GO" id="GO:0003700">
    <property type="term" value="F:DNA-binding transcription factor activity"/>
    <property type="evidence" value="ECO:0007669"/>
    <property type="project" value="TreeGrafter"/>
</dbReference>
<evidence type="ECO:0000259" key="5">
    <source>
        <dbReference type="PROSITE" id="PS50977"/>
    </source>
</evidence>
<evidence type="ECO:0000256" key="4">
    <source>
        <dbReference type="PROSITE-ProRule" id="PRU00335"/>
    </source>
</evidence>
<dbReference type="GO" id="GO:0000976">
    <property type="term" value="F:transcription cis-regulatory region binding"/>
    <property type="evidence" value="ECO:0007669"/>
    <property type="project" value="TreeGrafter"/>
</dbReference>
<protein>
    <submittedName>
        <fullName evidence="6">TetR family transcriptional regulator</fullName>
    </submittedName>
</protein>
<dbReference type="OrthoDB" id="9790413at2"/>
<reference evidence="6 7" key="1">
    <citation type="submission" date="2020-01" db="EMBL/GenBank/DDBJ databases">
        <title>Genome sequence of Desulfovibrio aerotolerans DSM 16695(T).</title>
        <authorList>
            <person name="Karnachuk O."/>
            <person name="Avakyan M."/>
            <person name="Mardanov A."/>
            <person name="Kadnikov V."/>
            <person name="Ravin N."/>
        </authorList>
    </citation>
    <scope>NUCLEOTIDE SEQUENCE [LARGE SCALE GENOMIC DNA]</scope>
    <source>
        <strain evidence="6 7">DSM 16695</strain>
    </source>
</reference>
<dbReference type="Proteomes" id="UP000482487">
    <property type="component" value="Unassembled WGS sequence"/>
</dbReference>
<evidence type="ECO:0000256" key="1">
    <source>
        <dbReference type="ARBA" id="ARBA00023015"/>
    </source>
</evidence>
<dbReference type="PANTHER" id="PTHR30055:SF234">
    <property type="entry name" value="HTH-TYPE TRANSCRIPTIONAL REGULATOR BETI"/>
    <property type="match status" value="1"/>
</dbReference>
<dbReference type="PRINTS" id="PR00455">
    <property type="entry name" value="HTHTETR"/>
</dbReference>
<dbReference type="Gene3D" id="1.10.357.10">
    <property type="entry name" value="Tetracycline Repressor, domain 2"/>
    <property type="match status" value="1"/>
</dbReference>
<evidence type="ECO:0000256" key="3">
    <source>
        <dbReference type="ARBA" id="ARBA00023163"/>
    </source>
</evidence>
<evidence type="ECO:0000313" key="6">
    <source>
        <dbReference type="EMBL" id="MYL83511.1"/>
    </source>
</evidence>
<feature type="DNA-binding region" description="H-T-H motif" evidence="4">
    <location>
        <begin position="48"/>
        <end position="67"/>
    </location>
</feature>
<dbReference type="PROSITE" id="PS50977">
    <property type="entry name" value="HTH_TETR_2"/>
    <property type="match status" value="1"/>
</dbReference>
<dbReference type="InterPro" id="IPR050109">
    <property type="entry name" value="HTH-type_TetR-like_transc_reg"/>
</dbReference>